<dbReference type="NCBIfam" id="NF001989">
    <property type="entry name" value="PRK00784.1"/>
    <property type="match status" value="1"/>
</dbReference>
<dbReference type="InterPro" id="IPR033949">
    <property type="entry name" value="CobQ_GATase1"/>
</dbReference>
<sequence>MSRALMIQGTTSSAGKSLLVTALCRYFADRGVRVAPFKAQNMSNNARVVRGGEIGSAQYLQALAARAVPEVRMNPVLLKPEADTRSQVVVLGRADLELSRLPWRARAARLWPVVRRALRELLDAYDLVLIEGAGSPAEINLQDADIVNMRVAHEAQAPVLLVADIDRGGAFAHLYGTWALLPPEDRARLKGFVLNKFRGDPALLEPGPAILEAHTGVPVVGVLPWLEHALPDEDAVRFEAAARLGRAERQRVALVVYPRVSNVDEFKPLEALADLRLARRPEDLEGAELVILPGSKHVAQDLAWLRQTGLDAAVRAKARAGVRVLGVCGGLQMLGERVQDPWGVEGAAEGLGLLPLVTEMHPEKTLARTQARFEGLEAPWAAWEGVEVVGYEIHHGRTRSVGPVAEVLPGGRGFARGNVLGVYLHGLFENPSATQALFGGVAPDLEATFAALARWVAAHLDTRFLEELVTRGVRIRRRLIVLLGGARSGKSRKAEEIARALGGDAVSVIVTAEAGDAEMQARIARHRAQRNPNWEVLEAVRDVAGALERARHGVVVLDCATLWVANLLEAGEATVRREVASLLAAWRRGQKALIVVTNEVGMGVVPANALARRYRDLLGWVNQQLVAAADEAYLMVAGAVVPLKNRTWR</sequence>
<dbReference type="SUPFAM" id="SSF52540">
    <property type="entry name" value="P-loop containing nucleoside triphosphate hydrolases"/>
    <property type="match status" value="2"/>
</dbReference>
<dbReference type="InterPro" id="IPR011698">
    <property type="entry name" value="GATase_3"/>
</dbReference>
<dbReference type="GO" id="GO:0009236">
    <property type="term" value="P:cobalamin biosynthetic process"/>
    <property type="evidence" value="ECO:0007669"/>
    <property type="project" value="UniProtKB-UniRule"/>
</dbReference>
<dbReference type="Gene3D" id="3.40.50.300">
    <property type="entry name" value="P-loop containing nucleotide triphosphate hydrolases"/>
    <property type="match status" value="2"/>
</dbReference>
<dbReference type="STRING" id="869210.Marky_1994"/>
<dbReference type="Pfam" id="PF02283">
    <property type="entry name" value="CobU"/>
    <property type="match status" value="1"/>
</dbReference>
<dbReference type="InterPro" id="IPR003203">
    <property type="entry name" value="CobU/CobP"/>
</dbReference>
<dbReference type="UniPathway" id="UPA00148">
    <property type="reaction ID" value="UER00236"/>
</dbReference>
<dbReference type="InterPro" id="IPR029062">
    <property type="entry name" value="Class_I_gatase-like"/>
</dbReference>
<dbReference type="OrthoDB" id="9808302at2"/>
<name>F2NMY4_MARHT</name>
<dbReference type="eggNOG" id="COG2087">
    <property type="taxonomic scope" value="Bacteria"/>
</dbReference>
<dbReference type="RefSeq" id="WP_013704768.1">
    <property type="nucleotide sequence ID" value="NC_015387.1"/>
</dbReference>
<evidence type="ECO:0000256" key="1">
    <source>
        <dbReference type="ARBA" id="ARBA00004953"/>
    </source>
</evidence>
<dbReference type="SMART" id="SM00382">
    <property type="entry name" value="AAA"/>
    <property type="match status" value="2"/>
</dbReference>
<gene>
    <name evidence="4" type="primary">cobQ</name>
    <name evidence="6" type="ordered locus">Marky_1994</name>
</gene>
<dbReference type="AlphaFoldDB" id="F2NMY4"/>
<feature type="active site" description="Nucleophile" evidence="4">
    <location>
        <position position="328"/>
    </location>
</feature>
<keyword evidence="6" id="KW-0548">Nucleotidyltransferase</keyword>
<accession>F2NMY4</accession>
<dbReference type="EMBL" id="CP002630">
    <property type="protein sequence ID" value="AEB12723.1"/>
    <property type="molecule type" value="Genomic_DNA"/>
</dbReference>
<dbReference type="InterPro" id="IPR047045">
    <property type="entry name" value="CobQ_N"/>
</dbReference>
<dbReference type="eggNOG" id="COG1492">
    <property type="taxonomic scope" value="Bacteria"/>
</dbReference>
<dbReference type="InterPro" id="IPR002586">
    <property type="entry name" value="CobQ/CobB/MinD/ParA_Nub-bd_dom"/>
</dbReference>
<dbReference type="GO" id="GO:0015420">
    <property type="term" value="F:ABC-type vitamin B12 transporter activity"/>
    <property type="evidence" value="ECO:0007669"/>
    <property type="project" value="UniProtKB-UniRule"/>
</dbReference>
<keyword evidence="3 4" id="KW-0315">Glutamine amidotransferase</keyword>
<dbReference type="InterPro" id="IPR003593">
    <property type="entry name" value="AAA+_ATPase"/>
</dbReference>
<dbReference type="HAMAP" id="MF_00028">
    <property type="entry name" value="CobQ"/>
    <property type="match status" value="1"/>
</dbReference>
<dbReference type="NCBIfam" id="NF004469">
    <property type="entry name" value="PRK05800.1"/>
    <property type="match status" value="1"/>
</dbReference>
<proteinExistence type="inferred from homology"/>
<dbReference type="GO" id="GO:0000166">
    <property type="term" value="F:nucleotide binding"/>
    <property type="evidence" value="ECO:0007669"/>
    <property type="project" value="InterPro"/>
</dbReference>
<dbReference type="InterPro" id="IPR027417">
    <property type="entry name" value="P-loop_NTPase"/>
</dbReference>
<dbReference type="PROSITE" id="PS51274">
    <property type="entry name" value="GATASE_COBBQ"/>
    <property type="match status" value="1"/>
</dbReference>
<dbReference type="Pfam" id="PF01656">
    <property type="entry name" value="CbiA"/>
    <property type="match status" value="1"/>
</dbReference>
<evidence type="ECO:0000259" key="5">
    <source>
        <dbReference type="SMART" id="SM00382"/>
    </source>
</evidence>
<dbReference type="GO" id="GO:0043752">
    <property type="term" value="F:adenosylcobinamide kinase activity"/>
    <property type="evidence" value="ECO:0007669"/>
    <property type="project" value="InterPro"/>
</dbReference>
<evidence type="ECO:0000256" key="4">
    <source>
        <dbReference type="HAMAP-Rule" id="MF_00028"/>
    </source>
</evidence>
<dbReference type="PANTHER" id="PTHR21343:SF1">
    <property type="entry name" value="COBYRIC ACID SYNTHASE"/>
    <property type="match status" value="1"/>
</dbReference>
<dbReference type="CDD" id="cd05389">
    <property type="entry name" value="CobQ_N"/>
    <property type="match status" value="1"/>
</dbReference>
<dbReference type="NCBIfam" id="TIGR00313">
    <property type="entry name" value="cobQ"/>
    <property type="match status" value="1"/>
</dbReference>
<dbReference type="SUPFAM" id="SSF52317">
    <property type="entry name" value="Class I glutamine amidotransferase-like"/>
    <property type="match status" value="1"/>
</dbReference>
<feature type="domain" description="AAA+ ATPase" evidence="5">
    <location>
        <begin position="1"/>
        <end position="184"/>
    </location>
</feature>
<organism evidence="6 7">
    <name type="scientific">Marinithermus hydrothermalis (strain DSM 14884 / JCM 11576 / T1)</name>
    <dbReference type="NCBI Taxonomy" id="869210"/>
    <lineage>
        <taxon>Bacteria</taxon>
        <taxon>Thermotogati</taxon>
        <taxon>Deinococcota</taxon>
        <taxon>Deinococci</taxon>
        <taxon>Thermales</taxon>
        <taxon>Thermaceae</taxon>
        <taxon>Marinithermus</taxon>
    </lineage>
</organism>
<feature type="active site" evidence="4">
    <location>
        <position position="425"/>
    </location>
</feature>
<keyword evidence="6" id="KW-0808">Transferase</keyword>
<reference evidence="6 7" key="1">
    <citation type="journal article" date="2012" name="Stand. Genomic Sci.">
        <title>Complete genome sequence of the aerobic, heterotroph Marinithermus hydrothermalis type strain (T1(T)) from a deep-sea hydrothermal vent chimney.</title>
        <authorList>
            <person name="Copeland A."/>
            <person name="Gu W."/>
            <person name="Yasawong M."/>
            <person name="Lapidus A."/>
            <person name="Lucas S."/>
            <person name="Deshpande S."/>
            <person name="Pagani I."/>
            <person name="Tapia R."/>
            <person name="Cheng J.F."/>
            <person name="Goodwin L.A."/>
            <person name="Pitluck S."/>
            <person name="Liolios K."/>
            <person name="Ivanova N."/>
            <person name="Mavromatis K."/>
            <person name="Mikhailova N."/>
            <person name="Pati A."/>
            <person name="Chen A."/>
            <person name="Palaniappan K."/>
            <person name="Land M."/>
            <person name="Pan C."/>
            <person name="Brambilla E.M."/>
            <person name="Rohde M."/>
            <person name="Tindall B.J."/>
            <person name="Sikorski J."/>
            <person name="Goker M."/>
            <person name="Detter J.C."/>
            <person name="Bristow J."/>
            <person name="Eisen J.A."/>
            <person name="Markowitz V."/>
            <person name="Hugenholtz P."/>
            <person name="Kyrpides N.C."/>
            <person name="Klenk H.P."/>
            <person name="Woyke T."/>
        </authorList>
    </citation>
    <scope>NUCLEOTIDE SEQUENCE [LARGE SCALE GENOMIC DNA]</scope>
    <source>
        <strain evidence="7">DSM 14884 / JCM 11576 / T1</strain>
    </source>
</reference>
<evidence type="ECO:0000256" key="3">
    <source>
        <dbReference type="ARBA" id="ARBA00022962"/>
    </source>
</evidence>
<dbReference type="KEGG" id="mhd:Marky_1994"/>
<dbReference type="HOGENOM" id="CLU_019250_2_1_0"/>
<dbReference type="Gene3D" id="3.40.50.880">
    <property type="match status" value="1"/>
</dbReference>
<dbReference type="CDD" id="cd01750">
    <property type="entry name" value="GATase1_CobQ"/>
    <property type="match status" value="1"/>
</dbReference>
<dbReference type="Pfam" id="PF07685">
    <property type="entry name" value="GATase_3"/>
    <property type="match status" value="1"/>
</dbReference>
<dbReference type="InterPro" id="IPR004459">
    <property type="entry name" value="CobQ_synth"/>
</dbReference>
<dbReference type="PANTHER" id="PTHR21343">
    <property type="entry name" value="DETHIOBIOTIN SYNTHETASE"/>
    <property type="match status" value="1"/>
</dbReference>
<comment type="similarity">
    <text evidence="4">Belongs to the CobB/CobQ family. CobQ subfamily.</text>
</comment>
<comment type="pathway">
    <text evidence="1 4">Cofactor biosynthesis; adenosylcobalamin biosynthesis.</text>
</comment>
<evidence type="ECO:0000256" key="2">
    <source>
        <dbReference type="ARBA" id="ARBA00022573"/>
    </source>
</evidence>
<evidence type="ECO:0000313" key="7">
    <source>
        <dbReference type="Proteomes" id="UP000007030"/>
    </source>
</evidence>
<comment type="function">
    <text evidence="4">Catalyzes amidations at positions B, D, E, and G on adenosylcobyrinic A,C-diamide. NH(2) groups are provided by glutamine, and one molecule of ATP is hydrogenolyzed for each amidation.</text>
</comment>
<dbReference type="GO" id="GO:0016779">
    <property type="term" value="F:nucleotidyltransferase activity"/>
    <property type="evidence" value="ECO:0007669"/>
    <property type="project" value="UniProtKB-KW"/>
</dbReference>
<protein>
    <recommendedName>
        <fullName evidence="4">Cobyric acid synthase</fullName>
    </recommendedName>
</protein>
<dbReference type="Proteomes" id="UP000007030">
    <property type="component" value="Chromosome"/>
</dbReference>
<evidence type="ECO:0000313" key="6">
    <source>
        <dbReference type="EMBL" id="AEB12723.1"/>
    </source>
</evidence>
<keyword evidence="2 4" id="KW-0169">Cobalamin biosynthesis</keyword>
<feature type="domain" description="AAA+ ATPase" evidence="5">
    <location>
        <begin position="476"/>
        <end position="624"/>
    </location>
</feature>
<dbReference type="CDD" id="cd00544">
    <property type="entry name" value="CobU"/>
    <property type="match status" value="1"/>
</dbReference>
<keyword evidence="7" id="KW-1185">Reference proteome</keyword>